<gene>
    <name evidence="1" type="ORF">IBL25_24595</name>
</gene>
<accession>A0ABR7RE35</accession>
<evidence type="ECO:0000313" key="2">
    <source>
        <dbReference type="Proteomes" id="UP000603940"/>
    </source>
</evidence>
<proteinExistence type="predicted"/>
<protein>
    <recommendedName>
        <fullName evidence="3">ABM domain-containing protein</fullName>
    </recommendedName>
</protein>
<dbReference type="EMBL" id="JACTUZ010000236">
    <property type="protein sequence ID" value="MBC9180130.1"/>
    <property type="molecule type" value="Genomic_DNA"/>
</dbReference>
<dbReference type="Proteomes" id="UP000603940">
    <property type="component" value="Unassembled WGS sequence"/>
</dbReference>
<keyword evidence="2" id="KW-1185">Reference proteome</keyword>
<evidence type="ECO:0000313" key="1">
    <source>
        <dbReference type="EMBL" id="MBC9180130.1"/>
    </source>
</evidence>
<sequence length="209" mass="22074">MHITLRRYAGAAARMDRIAARVQAGLVPILAGSAGFKGYCAVKGESGDGVSVSLFENGEQAGRANEQARAWVRSDLRDLLPDPPETFAGDVVVSAEAEGEGGPFTGRGGQLYVVIREFEGMTDPDGAVRFARQDSMPLTRNSPGFLAFYSAWGDAGRTRAAVVTLFDRRENAWLANEQVLAAIRAKGGRAVPPPVRVVAGEAPVTAGAE</sequence>
<evidence type="ECO:0008006" key="3">
    <source>
        <dbReference type="Google" id="ProtNLM"/>
    </source>
</evidence>
<comment type="caution">
    <text evidence="1">The sequence shown here is derived from an EMBL/GenBank/DDBJ whole genome shotgun (WGS) entry which is preliminary data.</text>
</comment>
<reference evidence="1 2" key="1">
    <citation type="journal article" date="2009" name="Int. J. Syst. Evol. Microbiol.">
        <title>Transfer of Teichococcus ludipueritiae and Muricoccus roseus to the genus Roseomonas, as Roseomonas ludipueritiae comb. nov. and Roseomonas rosea comb. nov., respectively, and emended description of the genus Roseomonas.</title>
        <authorList>
            <person name="Sanchez-Porro C."/>
            <person name="Gallego V."/>
            <person name="Busse H.J."/>
            <person name="Kampfer P."/>
            <person name="Ventosa A."/>
        </authorList>
    </citation>
    <scope>NUCLEOTIDE SEQUENCE [LARGE SCALE GENOMIC DNA]</scope>
    <source>
        <strain evidence="1 2">DSM 14915</strain>
    </source>
</reference>
<name>A0ABR7RE35_9PROT</name>
<dbReference type="RefSeq" id="WP_187781099.1">
    <property type="nucleotide sequence ID" value="NZ_JACTUZ010000236.1"/>
</dbReference>
<organism evidence="1 2">
    <name type="scientific">Pseudoroseomonas ludipueritiae</name>
    <dbReference type="NCBI Taxonomy" id="198093"/>
    <lineage>
        <taxon>Bacteria</taxon>
        <taxon>Pseudomonadati</taxon>
        <taxon>Pseudomonadota</taxon>
        <taxon>Alphaproteobacteria</taxon>
        <taxon>Acetobacterales</taxon>
        <taxon>Acetobacteraceae</taxon>
        <taxon>Pseudoroseomonas</taxon>
    </lineage>
</organism>